<dbReference type="GO" id="GO:0005634">
    <property type="term" value="C:nucleus"/>
    <property type="evidence" value="ECO:0007669"/>
    <property type="project" value="TreeGrafter"/>
</dbReference>
<dbReference type="SMART" id="SM00220">
    <property type="entry name" value="S_TKc"/>
    <property type="match status" value="1"/>
</dbReference>
<comment type="catalytic activity">
    <reaction evidence="8">
        <text>L-threonyl-[protein] + ATP = O-phospho-L-threonyl-[protein] + ADP + H(+)</text>
        <dbReference type="Rhea" id="RHEA:46608"/>
        <dbReference type="Rhea" id="RHEA-COMP:11060"/>
        <dbReference type="Rhea" id="RHEA-COMP:11605"/>
        <dbReference type="ChEBI" id="CHEBI:15378"/>
        <dbReference type="ChEBI" id="CHEBI:30013"/>
        <dbReference type="ChEBI" id="CHEBI:30616"/>
        <dbReference type="ChEBI" id="CHEBI:61977"/>
        <dbReference type="ChEBI" id="CHEBI:456216"/>
        <dbReference type="EC" id="2.7.11.22"/>
    </reaction>
</comment>
<protein>
    <recommendedName>
        <fullName evidence="2">cyclin-dependent kinase</fullName>
        <ecNumber evidence="2">2.7.11.22</ecNumber>
    </recommendedName>
</protein>
<dbReference type="Pfam" id="PF00069">
    <property type="entry name" value="Pkinase"/>
    <property type="match status" value="1"/>
</dbReference>
<dbReference type="InterPro" id="IPR050108">
    <property type="entry name" value="CDK"/>
</dbReference>
<dbReference type="EC" id="2.7.11.22" evidence="2"/>
<evidence type="ECO:0000256" key="10">
    <source>
        <dbReference type="PROSITE-ProRule" id="PRU10141"/>
    </source>
</evidence>
<dbReference type="OrthoDB" id="1732493at2759"/>
<feature type="domain" description="Protein kinase" evidence="12">
    <location>
        <begin position="556"/>
        <end position="837"/>
    </location>
</feature>
<dbReference type="InterPro" id="IPR011009">
    <property type="entry name" value="Kinase-like_dom_sf"/>
</dbReference>
<feature type="region of interest" description="Disordered" evidence="11">
    <location>
        <begin position="175"/>
        <end position="196"/>
    </location>
</feature>
<dbReference type="SUPFAM" id="SSF56112">
    <property type="entry name" value="Protein kinase-like (PK-like)"/>
    <property type="match status" value="1"/>
</dbReference>
<evidence type="ECO:0000256" key="9">
    <source>
        <dbReference type="ARBA" id="ARBA00048367"/>
    </source>
</evidence>
<keyword evidence="6" id="KW-0418">Kinase</keyword>
<evidence type="ECO:0000256" key="3">
    <source>
        <dbReference type="ARBA" id="ARBA00022527"/>
    </source>
</evidence>
<dbReference type="FunFam" id="3.30.200.20:FF:000124">
    <property type="entry name" value="Cyclin-dependent kinase 4"/>
    <property type="match status" value="1"/>
</dbReference>
<dbReference type="FunFam" id="1.10.510.10:FF:000611">
    <property type="entry name" value="CMGC family protein kinase"/>
    <property type="match status" value="1"/>
</dbReference>
<organism evidence="13 14">
    <name type="scientific">Adineta ricciae</name>
    <name type="common">Rotifer</name>
    <dbReference type="NCBI Taxonomy" id="249248"/>
    <lineage>
        <taxon>Eukaryota</taxon>
        <taxon>Metazoa</taxon>
        <taxon>Spiralia</taxon>
        <taxon>Gnathifera</taxon>
        <taxon>Rotifera</taxon>
        <taxon>Eurotatoria</taxon>
        <taxon>Bdelloidea</taxon>
        <taxon>Adinetida</taxon>
        <taxon>Adinetidae</taxon>
        <taxon>Adineta</taxon>
    </lineage>
</organism>
<dbReference type="InterPro" id="IPR008271">
    <property type="entry name" value="Ser/Thr_kinase_AS"/>
</dbReference>
<dbReference type="AlphaFoldDB" id="A0A813VYC3"/>
<evidence type="ECO:0000259" key="12">
    <source>
        <dbReference type="PROSITE" id="PS50011"/>
    </source>
</evidence>
<comment type="caution">
    <text evidence="13">The sequence shown here is derived from an EMBL/GenBank/DDBJ whole genome shotgun (WGS) entry which is preliminary data.</text>
</comment>
<evidence type="ECO:0000256" key="11">
    <source>
        <dbReference type="SAM" id="MobiDB-lite"/>
    </source>
</evidence>
<keyword evidence="3" id="KW-0723">Serine/threonine-protein kinase</keyword>
<evidence type="ECO:0000256" key="6">
    <source>
        <dbReference type="ARBA" id="ARBA00022777"/>
    </source>
</evidence>
<feature type="region of interest" description="Disordered" evidence="11">
    <location>
        <begin position="311"/>
        <end position="366"/>
    </location>
</feature>
<keyword evidence="4" id="KW-0808">Transferase</keyword>
<feature type="region of interest" description="Disordered" evidence="11">
    <location>
        <begin position="213"/>
        <end position="234"/>
    </location>
</feature>
<dbReference type="Gene3D" id="1.10.510.10">
    <property type="entry name" value="Transferase(Phosphotransferase) domain 1"/>
    <property type="match status" value="1"/>
</dbReference>
<dbReference type="Proteomes" id="UP000663852">
    <property type="component" value="Unassembled WGS sequence"/>
</dbReference>
<feature type="compositionally biased region" description="Low complexity" evidence="11">
    <location>
        <begin position="277"/>
        <end position="289"/>
    </location>
</feature>
<reference evidence="13" key="1">
    <citation type="submission" date="2021-02" db="EMBL/GenBank/DDBJ databases">
        <authorList>
            <person name="Nowell W R."/>
        </authorList>
    </citation>
    <scope>NUCLEOTIDE SEQUENCE</scope>
</reference>
<accession>A0A813VYC3</accession>
<feature type="compositionally biased region" description="Polar residues" evidence="11">
    <location>
        <begin position="315"/>
        <end position="332"/>
    </location>
</feature>
<name>A0A813VYC3_ADIRI</name>
<feature type="compositionally biased region" description="Polar residues" evidence="11">
    <location>
        <begin position="430"/>
        <end position="446"/>
    </location>
</feature>
<dbReference type="PROSITE" id="PS00108">
    <property type="entry name" value="PROTEIN_KINASE_ST"/>
    <property type="match status" value="1"/>
</dbReference>
<dbReference type="EMBL" id="CAJNOJ010000021">
    <property type="protein sequence ID" value="CAF0847192.1"/>
    <property type="molecule type" value="Genomic_DNA"/>
</dbReference>
<feature type="compositionally biased region" description="Low complexity" evidence="11">
    <location>
        <begin position="333"/>
        <end position="353"/>
    </location>
</feature>
<dbReference type="PANTHER" id="PTHR24056:SF246">
    <property type="entry name" value="ECDYSONE-INDUCED PROTEIN 63E, ISOFORM N"/>
    <property type="match status" value="1"/>
</dbReference>
<comment type="catalytic activity">
    <reaction evidence="9">
        <text>L-seryl-[protein] + ATP = O-phospho-L-seryl-[protein] + ADP + H(+)</text>
        <dbReference type="Rhea" id="RHEA:17989"/>
        <dbReference type="Rhea" id="RHEA-COMP:9863"/>
        <dbReference type="Rhea" id="RHEA-COMP:11604"/>
        <dbReference type="ChEBI" id="CHEBI:15378"/>
        <dbReference type="ChEBI" id="CHEBI:29999"/>
        <dbReference type="ChEBI" id="CHEBI:30616"/>
        <dbReference type="ChEBI" id="CHEBI:83421"/>
        <dbReference type="ChEBI" id="CHEBI:456216"/>
        <dbReference type="EC" id="2.7.11.22"/>
    </reaction>
</comment>
<evidence type="ECO:0000256" key="8">
    <source>
        <dbReference type="ARBA" id="ARBA00047811"/>
    </source>
</evidence>
<feature type="region of interest" description="Disordered" evidence="11">
    <location>
        <begin position="77"/>
        <end position="101"/>
    </location>
</feature>
<evidence type="ECO:0000313" key="13">
    <source>
        <dbReference type="EMBL" id="CAF0847192.1"/>
    </source>
</evidence>
<dbReference type="InterPro" id="IPR000719">
    <property type="entry name" value="Prot_kinase_dom"/>
</dbReference>
<dbReference type="GO" id="GO:0005737">
    <property type="term" value="C:cytoplasm"/>
    <property type="evidence" value="ECO:0007669"/>
    <property type="project" value="TreeGrafter"/>
</dbReference>
<dbReference type="InterPro" id="IPR017441">
    <property type="entry name" value="Protein_kinase_ATP_BS"/>
</dbReference>
<feature type="region of interest" description="Disordered" evidence="11">
    <location>
        <begin position="259"/>
        <end position="299"/>
    </location>
</feature>
<dbReference type="PROSITE" id="PS50011">
    <property type="entry name" value="PROTEIN_KINASE_DOM"/>
    <property type="match status" value="1"/>
</dbReference>
<evidence type="ECO:0000256" key="7">
    <source>
        <dbReference type="ARBA" id="ARBA00022840"/>
    </source>
</evidence>
<dbReference type="GO" id="GO:0005524">
    <property type="term" value="F:ATP binding"/>
    <property type="evidence" value="ECO:0007669"/>
    <property type="project" value="UniProtKB-UniRule"/>
</dbReference>
<dbReference type="GO" id="GO:0004693">
    <property type="term" value="F:cyclin-dependent protein serine/threonine kinase activity"/>
    <property type="evidence" value="ECO:0007669"/>
    <property type="project" value="UniProtKB-EC"/>
</dbReference>
<evidence type="ECO:0000256" key="5">
    <source>
        <dbReference type="ARBA" id="ARBA00022741"/>
    </source>
</evidence>
<evidence type="ECO:0000313" key="14">
    <source>
        <dbReference type="Proteomes" id="UP000663852"/>
    </source>
</evidence>
<sequence length="887" mass="99090">MFDVLLFFSSSTCSDTAFPACICEREERERKEEKNNTSMEVGSTIAKAFKRFTIPRSTSAIGSFPASNGTASNNIEISIDESMPPPSESLTHSSSTEHKHPPLSYIQNIRLNQQHTLDESTPQPHASTPPLRENISSVMIRSPSADEYTPKKSKLELTSKKSHVARDISFDNLNDVSSDHSLHEKSHKTNGHHRSSIKSLLTKKFHPVSVSTSVNITPKQKKSRTSFRPFSHLLKRSHSTNTDLALPTSHPTIELIDQRIPSKSSQEAEVANVTRSATNTLGTTANTGLVPISEEDHPIQSKLQVKTNDIDEANLNRSDSGISTSQQTTKITNSFSASSSSSPPSGASSKSNKYLNVNTQSQPRDDIISKPLKASLSMTNNPVSSQSTLPHNMNYPKPTLTTSISLYNDVNHLTAPNVNNSTERPVLQKTLSSRAEGETNNENQPVTKVKMRDHSSKKKKGLRELKSRISLPPEIKSTSIARTNPQAFETDNIRYKLAQRSSYYQMNSSSVQAFNDVLNQSNISLSRLSPHSAGPASRNEHRRSMLDLGFGKIESYSRLEKLGEGTYATVYKGTSNMVSGFVALKEIRLEQEEGAPCTALREVSLLKGLKHNNIVCLYDIIFDQTTLTLVFEYVEKDLKQYMEDCSNILSMKNVRLFLFQLLRGLEYCHGKKILHRDLKPQNLLINERGELKLADFGLARVKSFPTKTYSHEVVTLWYRPPDVLLGSTEYSTPIDIWAVGCIFYEMACGRPLFAGTKVEEELYLIFKYLGTPTEQTLPGVTTKTEFRALKLPFYFGESFTRLAPRLDTNGIDLLQNFLRYNPLSRISAYDALRHNFFACYPSEILNLGPLQSVLDLNEVTLTKDHGSKHNATSLMKNAISKRSSVHL</sequence>
<dbReference type="Gene3D" id="3.30.200.20">
    <property type="entry name" value="Phosphorylase Kinase, domain 1"/>
    <property type="match status" value="1"/>
</dbReference>
<feature type="compositionally biased region" description="Basic residues" evidence="11">
    <location>
        <begin position="185"/>
        <end position="196"/>
    </location>
</feature>
<feature type="region of interest" description="Disordered" evidence="11">
    <location>
        <begin position="430"/>
        <end position="462"/>
    </location>
</feature>
<evidence type="ECO:0000256" key="1">
    <source>
        <dbReference type="ARBA" id="ARBA00006485"/>
    </source>
</evidence>
<feature type="binding site" evidence="10">
    <location>
        <position position="585"/>
    </location>
    <ligand>
        <name>ATP</name>
        <dbReference type="ChEBI" id="CHEBI:30616"/>
    </ligand>
</feature>
<evidence type="ECO:0000256" key="2">
    <source>
        <dbReference type="ARBA" id="ARBA00012425"/>
    </source>
</evidence>
<feature type="compositionally biased region" description="Basic residues" evidence="11">
    <location>
        <begin position="449"/>
        <end position="461"/>
    </location>
</feature>
<keyword evidence="7 10" id="KW-0067">ATP-binding</keyword>
<evidence type="ECO:0000256" key="4">
    <source>
        <dbReference type="ARBA" id="ARBA00022679"/>
    </source>
</evidence>
<gene>
    <name evidence="13" type="ORF">EDS130_LOCUS7132</name>
</gene>
<dbReference type="PANTHER" id="PTHR24056">
    <property type="entry name" value="CELL DIVISION PROTEIN KINASE"/>
    <property type="match status" value="1"/>
</dbReference>
<proteinExistence type="inferred from homology"/>
<keyword evidence="5 10" id="KW-0547">Nucleotide-binding</keyword>
<comment type="similarity">
    <text evidence="1">Belongs to the protein kinase superfamily. CMGC Ser/Thr protein kinase family. CDC2/CDKX subfamily.</text>
</comment>
<dbReference type="PROSITE" id="PS00107">
    <property type="entry name" value="PROTEIN_KINASE_ATP"/>
    <property type="match status" value="1"/>
</dbReference>